<dbReference type="InterPro" id="IPR051269">
    <property type="entry name" value="Fe-S_cluster_ET"/>
</dbReference>
<evidence type="ECO:0000256" key="3">
    <source>
        <dbReference type="ARBA" id="ARBA00022723"/>
    </source>
</evidence>
<evidence type="ECO:0000259" key="9">
    <source>
        <dbReference type="PROSITE" id="PS51379"/>
    </source>
</evidence>
<evidence type="ECO:0000256" key="8">
    <source>
        <dbReference type="RuleBase" id="RU368020"/>
    </source>
</evidence>
<keyword evidence="6 8" id="KW-0411">Iron-sulfur</keyword>
<dbReference type="Gene3D" id="3.30.70.20">
    <property type="match status" value="1"/>
</dbReference>
<keyword evidence="4 8" id="KW-0249">Electron transport</keyword>
<name>Q93H79_STRAX</name>
<dbReference type="GO" id="GO:0051538">
    <property type="term" value="F:3 iron, 4 sulfur cluster binding"/>
    <property type="evidence" value="ECO:0007669"/>
    <property type="project" value="UniProtKB-KW"/>
</dbReference>
<dbReference type="PANTHER" id="PTHR36923">
    <property type="entry name" value="FERREDOXIN"/>
    <property type="match status" value="1"/>
</dbReference>
<evidence type="ECO:0000256" key="7">
    <source>
        <dbReference type="ARBA" id="ARBA00023291"/>
    </source>
</evidence>
<evidence type="ECO:0000256" key="4">
    <source>
        <dbReference type="ARBA" id="ARBA00022982"/>
    </source>
</evidence>
<evidence type="ECO:0000256" key="6">
    <source>
        <dbReference type="ARBA" id="ARBA00023014"/>
    </source>
</evidence>
<evidence type="ECO:0000313" key="10">
    <source>
        <dbReference type="EMBL" id="BAB69311.1"/>
    </source>
</evidence>
<dbReference type="InterPro" id="IPR001080">
    <property type="entry name" value="3Fe4S_ferredoxin"/>
</dbReference>
<sequence>MRIRAEGTEGREAGHAMRITIDRDRCIGSGQCAMTAPGVFTQDDDALVALVPGHEDGAGDPRVHDVPMACPVQAVAIFED</sequence>
<dbReference type="GO" id="GO:0005506">
    <property type="term" value="F:iron ion binding"/>
    <property type="evidence" value="ECO:0007669"/>
    <property type="project" value="UniProtKB-UniRule"/>
</dbReference>
<dbReference type="PANTHER" id="PTHR36923:SF3">
    <property type="entry name" value="FERREDOXIN"/>
    <property type="match status" value="1"/>
</dbReference>
<feature type="domain" description="4Fe-4S ferredoxin-type" evidence="9">
    <location>
        <begin position="17"/>
        <end position="45"/>
    </location>
</feature>
<accession>Q93H79</accession>
<evidence type="ECO:0000256" key="5">
    <source>
        <dbReference type="ARBA" id="ARBA00023004"/>
    </source>
</evidence>
<keyword evidence="7" id="KW-0003">3Fe-4S</keyword>
<dbReference type="AlphaFoldDB" id="Q93H79"/>
<reference evidence="10" key="1">
    <citation type="journal article" date="2001" name="Proc. Natl. Acad. Sci. U.S.A.">
        <title>Genome sequence of an industrial microorganism Streptomyces avermitilis: deducing the ability of producing secondary metabolites.</title>
        <authorList>
            <person name="Omura S."/>
            <person name="Ikeda H."/>
            <person name="Ishikawa J."/>
            <person name="Hanamoto A."/>
            <person name="Takahashi C."/>
            <person name="Shinose M."/>
            <person name="Takahashi Y."/>
            <person name="Horikawa H."/>
            <person name="Nakazawa H."/>
            <person name="Osonoe T."/>
            <person name="Kikuchi H."/>
            <person name="Shiba T."/>
            <person name="Sakaki Y."/>
            <person name="Hattori M."/>
        </authorList>
    </citation>
    <scope>NUCLEOTIDE SEQUENCE</scope>
</reference>
<organism evidence="10">
    <name type="scientific">Streptomyces avermitilis</name>
    <dbReference type="NCBI Taxonomy" id="33903"/>
    <lineage>
        <taxon>Bacteria</taxon>
        <taxon>Bacillati</taxon>
        <taxon>Actinomycetota</taxon>
        <taxon>Actinomycetes</taxon>
        <taxon>Kitasatosporales</taxon>
        <taxon>Streptomycetaceae</taxon>
        <taxon>Streptomyces</taxon>
    </lineage>
</organism>
<evidence type="ECO:0000256" key="2">
    <source>
        <dbReference type="ARBA" id="ARBA00022448"/>
    </source>
</evidence>
<dbReference type="SUPFAM" id="SSF54862">
    <property type="entry name" value="4Fe-4S ferredoxins"/>
    <property type="match status" value="1"/>
</dbReference>
<gene>
    <name evidence="10" type="primary">pteE</name>
</gene>
<keyword evidence="3 8" id="KW-0479">Metal-binding</keyword>
<dbReference type="PROSITE" id="PS51379">
    <property type="entry name" value="4FE4S_FER_2"/>
    <property type="match status" value="1"/>
</dbReference>
<dbReference type="PRINTS" id="PR00352">
    <property type="entry name" value="3FE4SFRDOXIN"/>
</dbReference>
<dbReference type="GO" id="GO:0009055">
    <property type="term" value="F:electron transfer activity"/>
    <property type="evidence" value="ECO:0007669"/>
    <property type="project" value="UniProtKB-UniRule"/>
</dbReference>
<keyword evidence="5 8" id="KW-0408">Iron</keyword>
<dbReference type="EMBL" id="AB070949">
    <property type="protein sequence ID" value="BAB69311.1"/>
    <property type="molecule type" value="Genomic_DNA"/>
</dbReference>
<keyword evidence="2 8" id="KW-0813">Transport</keyword>
<comment type="cofactor">
    <cofactor evidence="1">
        <name>[3Fe-4S] cluster</name>
        <dbReference type="ChEBI" id="CHEBI:21137"/>
    </cofactor>
</comment>
<evidence type="ECO:0000256" key="1">
    <source>
        <dbReference type="ARBA" id="ARBA00001927"/>
    </source>
</evidence>
<proteinExistence type="predicted"/>
<dbReference type="Pfam" id="PF13459">
    <property type="entry name" value="Fer4_15"/>
    <property type="match status" value="1"/>
</dbReference>
<protein>
    <recommendedName>
        <fullName evidence="8">Ferredoxin</fullName>
    </recommendedName>
</protein>
<comment type="function">
    <text evidence="8">Ferredoxins are iron-sulfur proteins that transfer electrons in a wide variety of metabolic reactions.</text>
</comment>
<dbReference type="InterPro" id="IPR017896">
    <property type="entry name" value="4Fe4S_Fe-S-bd"/>
</dbReference>